<gene>
    <name evidence="2" type="ORF">PMA3_23995</name>
</gene>
<evidence type="ECO:0000313" key="2">
    <source>
        <dbReference type="EMBL" id="ANJ58060.1"/>
    </source>
</evidence>
<evidence type="ECO:0008006" key="4">
    <source>
        <dbReference type="Google" id="ProtNLM"/>
    </source>
</evidence>
<keyword evidence="1" id="KW-0472">Membrane</keyword>
<keyword evidence="1" id="KW-1133">Transmembrane helix</keyword>
<feature type="transmembrane region" description="Helical" evidence="1">
    <location>
        <begin position="182"/>
        <end position="206"/>
    </location>
</feature>
<dbReference type="Proteomes" id="UP000078354">
    <property type="component" value="Chromosome"/>
</dbReference>
<accession>A0A191YYT8</accession>
<dbReference type="AlphaFoldDB" id="A0A191YYT8"/>
<keyword evidence="1" id="KW-0812">Transmembrane</keyword>
<protein>
    <recommendedName>
        <fullName evidence="4">Integral membrane protein</fullName>
    </recommendedName>
</protein>
<dbReference type="EMBL" id="CP014870">
    <property type="protein sequence ID" value="ANJ58060.1"/>
    <property type="molecule type" value="Genomic_DNA"/>
</dbReference>
<name>A0A191YYT8_9PSED</name>
<proteinExistence type="predicted"/>
<keyword evidence="3" id="KW-1185">Reference proteome</keyword>
<sequence>MLKPSVARRRFVAVAAFLGWAGLSIQLYLILYLRWSIEASLLGGLMSFFSYFTVLTNTLVATVLTCELTSRESAARRWFLLPGVSSGIAVSMALVGLAYSLLLRHLWHPEGWQFLADELMHDVMPLLFLGWWWCCVPKGTLRLWHIVLWLIYPLVYFAYALLRGHMLAAYPYPFINVDKLGYPQVFINAGGLLVGFVGIGLLVVGLDRWRRNP</sequence>
<feature type="transmembrane region" description="Helical" evidence="1">
    <location>
        <begin position="119"/>
        <end position="136"/>
    </location>
</feature>
<reference evidence="2 3" key="1">
    <citation type="journal article" date="2018" name="Syst. Appl. Microbiol.">
        <title>Pseudomonas silesiensis sp. nov. strain A3T isolated from a biological pesticide sewage treatment plant and analysis of the complete genome sequence.</title>
        <authorList>
            <person name="Kaminski M.A."/>
            <person name="Furmanczyk E.M."/>
            <person name="Sobczak A."/>
            <person name="Dziembowski A."/>
            <person name="Lipinski L."/>
        </authorList>
    </citation>
    <scope>NUCLEOTIDE SEQUENCE [LARGE SCALE GENOMIC DNA]</scope>
    <source>
        <strain evidence="2 3">A3</strain>
    </source>
</reference>
<dbReference type="KEGG" id="psil:PMA3_23995"/>
<organism evidence="2 3">
    <name type="scientific">Pseudomonas silesiensis</name>
    <dbReference type="NCBI Taxonomy" id="1853130"/>
    <lineage>
        <taxon>Bacteria</taxon>
        <taxon>Pseudomonadati</taxon>
        <taxon>Pseudomonadota</taxon>
        <taxon>Gammaproteobacteria</taxon>
        <taxon>Pseudomonadales</taxon>
        <taxon>Pseudomonadaceae</taxon>
        <taxon>Pseudomonas</taxon>
    </lineage>
</organism>
<dbReference type="InterPro" id="IPR049713">
    <property type="entry name" value="Pr6Pr-like"/>
</dbReference>
<evidence type="ECO:0000313" key="3">
    <source>
        <dbReference type="Proteomes" id="UP000078354"/>
    </source>
</evidence>
<dbReference type="NCBIfam" id="NF038065">
    <property type="entry name" value="Pr6Pr"/>
    <property type="match status" value="1"/>
</dbReference>
<feature type="transmembrane region" description="Helical" evidence="1">
    <location>
        <begin position="45"/>
        <end position="66"/>
    </location>
</feature>
<feature type="transmembrane region" description="Helical" evidence="1">
    <location>
        <begin position="78"/>
        <end position="99"/>
    </location>
</feature>
<feature type="transmembrane region" description="Helical" evidence="1">
    <location>
        <begin position="143"/>
        <end position="162"/>
    </location>
</feature>
<dbReference type="RefSeq" id="WP_064679524.1">
    <property type="nucleotide sequence ID" value="NZ_CP014870.1"/>
</dbReference>
<evidence type="ECO:0000256" key="1">
    <source>
        <dbReference type="SAM" id="Phobius"/>
    </source>
</evidence>
<dbReference type="OrthoDB" id="9809977at2"/>
<dbReference type="STRING" id="1853130.PMA3_23995"/>
<feature type="transmembrane region" description="Helical" evidence="1">
    <location>
        <begin position="12"/>
        <end position="33"/>
    </location>
</feature>